<protein>
    <submittedName>
        <fullName evidence="2">HISAT-like protein</fullName>
    </submittedName>
</protein>
<dbReference type="Pfam" id="PF24066">
    <property type="entry name" value="Hisat_C"/>
    <property type="match status" value="1"/>
</dbReference>
<evidence type="ECO:0000259" key="1">
    <source>
        <dbReference type="PROSITE" id="PS51186"/>
    </source>
</evidence>
<dbReference type="Proteomes" id="UP001164746">
    <property type="component" value="Chromosome 3"/>
</dbReference>
<name>A0ABY7DUM0_MYAAR</name>
<dbReference type="PANTHER" id="PTHR47403:SF6">
    <property type="entry name" value="N-ACETYLTRANSFERASE DOMAIN-CONTAINING PROTEIN"/>
    <property type="match status" value="1"/>
</dbReference>
<dbReference type="InterPro" id="IPR016181">
    <property type="entry name" value="Acyl_CoA_acyltransferase"/>
</dbReference>
<evidence type="ECO:0000313" key="2">
    <source>
        <dbReference type="EMBL" id="WAR00584.1"/>
    </source>
</evidence>
<feature type="domain" description="N-acetyltransferase" evidence="1">
    <location>
        <begin position="92"/>
        <end position="235"/>
    </location>
</feature>
<dbReference type="PROSITE" id="PS51186">
    <property type="entry name" value="GNAT"/>
    <property type="match status" value="1"/>
</dbReference>
<sequence length="405" mass="45329">LELFIGDGDGELLLAFLRGVAFFRGVAGGELMGDSCICVTFSGVHNSAAFGVESGVKLTGNKHVDSSTSNLNFTLPEGSHVINVMTSTEDNVLYREATADDKTAVIDIRRNVYDGIDYLEAYYDAFMAAETITCYVAIFQKQVVGFCAAMLLDGGKTFSPRAARVSPMVEGTGVYFALKNYAARQSGAKREALTASDINPNIRKESFKNAYKFVLTRKFIRYKIDADVLKSLQIPKLTGPVRQIDRQAFTEYMTTPVTSGYLFPAGRVIIDWVPFRLLPENFPVLESFEGNKCRIFSSMTPITPTNGLVTINTMYKTSQLKYHCNIDIYGTKVDSLKDHMLQNLIQIKEADCDTTSLIVYTPMDFDTEYLDKLFIEFGLPRNDWIFESLPSENVLELYLYEKSII</sequence>
<proteinExistence type="predicted"/>
<dbReference type="Gene3D" id="3.40.630.30">
    <property type="match status" value="1"/>
</dbReference>
<evidence type="ECO:0000313" key="3">
    <source>
        <dbReference type="Proteomes" id="UP001164746"/>
    </source>
</evidence>
<accession>A0ABY7DUM0</accession>
<reference evidence="2" key="1">
    <citation type="submission" date="2022-11" db="EMBL/GenBank/DDBJ databases">
        <title>Centuries of genome instability and evolution in soft-shell clam transmissible cancer (bioRxiv).</title>
        <authorList>
            <person name="Hart S.F.M."/>
            <person name="Yonemitsu M.A."/>
            <person name="Giersch R.M."/>
            <person name="Beal B.F."/>
            <person name="Arriagada G."/>
            <person name="Davis B.W."/>
            <person name="Ostrander E.A."/>
            <person name="Goff S.P."/>
            <person name="Metzger M.J."/>
        </authorList>
    </citation>
    <scope>NUCLEOTIDE SEQUENCE</scope>
    <source>
        <strain evidence="2">MELC-2E11</strain>
        <tissue evidence="2">Siphon/mantle</tissue>
    </source>
</reference>
<dbReference type="SUPFAM" id="SSF55729">
    <property type="entry name" value="Acyl-CoA N-acyltransferases (Nat)"/>
    <property type="match status" value="1"/>
</dbReference>
<dbReference type="InterPro" id="IPR000182">
    <property type="entry name" value="GNAT_dom"/>
</dbReference>
<gene>
    <name evidence="2" type="ORF">MAR_024956</name>
</gene>
<feature type="non-terminal residue" evidence="2">
    <location>
        <position position="1"/>
    </location>
</feature>
<keyword evidence="3" id="KW-1185">Reference proteome</keyword>
<dbReference type="InterPro" id="IPR056483">
    <property type="entry name" value="Hisat_C"/>
</dbReference>
<organism evidence="2 3">
    <name type="scientific">Mya arenaria</name>
    <name type="common">Soft-shell clam</name>
    <dbReference type="NCBI Taxonomy" id="6604"/>
    <lineage>
        <taxon>Eukaryota</taxon>
        <taxon>Metazoa</taxon>
        <taxon>Spiralia</taxon>
        <taxon>Lophotrochozoa</taxon>
        <taxon>Mollusca</taxon>
        <taxon>Bivalvia</taxon>
        <taxon>Autobranchia</taxon>
        <taxon>Heteroconchia</taxon>
        <taxon>Euheterodonta</taxon>
        <taxon>Imparidentia</taxon>
        <taxon>Neoheterodontei</taxon>
        <taxon>Myida</taxon>
        <taxon>Myoidea</taxon>
        <taxon>Myidae</taxon>
        <taxon>Mya</taxon>
    </lineage>
</organism>
<dbReference type="EMBL" id="CP111014">
    <property type="protein sequence ID" value="WAR00584.1"/>
    <property type="molecule type" value="Genomic_DNA"/>
</dbReference>
<dbReference type="PANTHER" id="PTHR47403">
    <property type="entry name" value="LOC100145250 PROTEIN"/>
    <property type="match status" value="1"/>
</dbReference>